<dbReference type="PATRIC" id="fig|157733.3.peg.2567"/>
<accession>A0A0J6CY97</accession>
<dbReference type="RefSeq" id="WP_048309161.1">
    <property type="nucleotide sequence ID" value="NZ_CP119526.1"/>
</dbReference>
<dbReference type="AlphaFoldDB" id="A0A0J6CY97"/>
<protein>
    <submittedName>
        <fullName evidence="1">Membrane protein</fullName>
    </submittedName>
</protein>
<comment type="caution">
    <text evidence="1">The sequence shown here is derived from an EMBL/GenBank/DDBJ whole genome shotgun (WGS) entry which is preliminary data.</text>
</comment>
<evidence type="ECO:0000313" key="2">
    <source>
        <dbReference type="Proteomes" id="UP000035996"/>
    </source>
</evidence>
<organism evidence="1 2">
    <name type="scientific">Guptibacillus hwajinpoensis</name>
    <dbReference type="NCBI Taxonomy" id="208199"/>
    <lineage>
        <taxon>Bacteria</taxon>
        <taxon>Bacillati</taxon>
        <taxon>Bacillota</taxon>
        <taxon>Bacilli</taxon>
        <taxon>Bacillales</taxon>
        <taxon>Guptibacillaceae</taxon>
        <taxon>Guptibacillus</taxon>
    </lineage>
</organism>
<dbReference type="Pfam" id="PF14004">
    <property type="entry name" value="DUF4227"/>
    <property type="match status" value="1"/>
</dbReference>
<evidence type="ECO:0000313" key="1">
    <source>
        <dbReference type="EMBL" id="KMM38078.1"/>
    </source>
</evidence>
<dbReference type="EMBL" id="LELK01000001">
    <property type="protein sequence ID" value="KMM38078.1"/>
    <property type="molecule type" value="Genomic_DNA"/>
</dbReference>
<reference evidence="1" key="1">
    <citation type="submission" date="2015-06" db="EMBL/GenBank/DDBJ databases">
        <authorList>
            <person name="Liu B."/>
            <person name="Wang J."/>
            <person name="Zhu Y."/>
            <person name="Liu G."/>
            <person name="Chen Q."/>
            <person name="Zheng C."/>
            <person name="Che J."/>
            <person name="Ge C."/>
            <person name="Shi H."/>
            <person name="Pan Z."/>
            <person name="Liu X."/>
        </authorList>
    </citation>
    <scope>NUCLEOTIDE SEQUENCE [LARGE SCALE GENOMIC DNA]</scope>
    <source>
        <strain evidence="1">DSM 16346</strain>
    </source>
</reference>
<gene>
    <name evidence="1" type="ORF">AB986_01775</name>
</gene>
<proteinExistence type="predicted"/>
<dbReference type="GeneID" id="301325958"/>
<dbReference type="InterPro" id="IPR025321">
    <property type="entry name" value="DUF4227"/>
</dbReference>
<dbReference type="Proteomes" id="UP000035996">
    <property type="component" value="Unassembled WGS sequence"/>
</dbReference>
<sequence length="75" mass="8883">MRKGLLLVLDTMKVFLLFTGCTLLFYFGILWVNQEYQNYHRYDVPQGKAVKVVQMETTTQHTFLERLGLFYQTGE</sequence>
<name>A0A0J6CY97_9BACL</name>
<dbReference type="STRING" id="157733.AB986_01775"/>
<keyword evidence="2" id="KW-1185">Reference proteome</keyword>